<evidence type="ECO:0000256" key="6">
    <source>
        <dbReference type="ARBA" id="ARBA00022660"/>
    </source>
</evidence>
<dbReference type="Pfam" id="PF08583">
    <property type="entry name" value="Cmc1"/>
    <property type="match status" value="1"/>
</dbReference>
<dbReference type="GO" id="GO:0005739">
    <property type="term" value="C:mitochondrion"/>
    <property type="evidence" value="ECO:0007669"/>
    <property type="project" value="UniProtKB-SubCell"/>
</dbReference>
<comment type="similarity">
    <text evidence="4">Belongs to the complex I NDUFA8 subunit family.</text>
</comment>
<keyword evidence="6" id="KW-0679">Respiratory chain</keyword>
<sequence length="184" mass="21662">MVISFDVELPPPDQIRIPQELEVTAPALRAGSIHLGKYCEFECKELTLCRQEMKDPRKCLKEGAETTACAVNFFQKVKKHCRDEFNRYAHCVEFGSTVLGLYTCRKPQRLFDKCMLEKLDLDRPPLGYYSRPKIHESARPVPPPQFQRDYYAEANQMIDELPDDYPIHKEYKRYYRGHIQPWMA</sequence>
<dbReference type="InterPro" id="IPR013892">
    <property type="entry name" value="Cyt_c_biogenesis_Cmc1-like"/>
</dbReference>
<organism evidence="12 13">
    <name type="scientific">Romanomermis culicivorax</name>
    <name type="common">Nematode worm</name>
    <dbReference type="NCBI Taxonomy" id="13658"/>
    <lineage>
        <taxon>Eukaryota</taxon>
        <taxon>Metazoa</taxon>
        <taxon>Ecdysozoa</taxon>
        <taxon>Nematoda</taxon>
        <taxon>Enoplea</taxon>
        <taxon>Dorylaimia</taxon>
        <taxon>Mermithida</taxon>
        <taxon>Mermithoidea</taxon>
        <taxon>Mermithidae</taxon>
        <taxon>Romanomermis</taxon>
    </lineage>
</organism>
<keyword evidence="12" id="KW-1185">Reference proteome</keyword>
<dbReference type="AlphaFoldDB" id="A0A915HMW3"/>
<dbReference type="InterPro" id="IPR016680">
    <property type="entry name" value="NDUFA8"/>
</dbReference>
<evidence type="ECO:0000256" key="10">
    <source>
        <dbReference type="ARBA" id="ARBA00023157"/>
    </source>
</evidence>
<keyword evidence="9 11" id="KW-0496">Mitochondrion</keyword>
<dbReference type="PANTHER" id="PTHR13344:SF0">
    <property type="entry name" value="NADH DEHYDROGENASE [UBIQUINONE] 1 ALPHA SUBCOMPLEX SUBUNIT 8"/>
    <property type="match status" value="1"/>
</dbReference>
<protein>
    <recommendedName>
        <fullName evidence="11">COX assembly mitochondrial protein</fullName>
    </recommendedName>
</protein>
<evidence type="ECO:0000256" key="4">
    <source>
        <dbReference type="ARBA" id="ARBA00010705"/>
    </source>
</evidence>
<dbReference type="Proteomes" id="UP000887565">
    <property type="component" value="Unplaced"/>
</dbReference>
<proteinExistence type="inferred from homology"/>
<evidence type="ECO:0000256" key="2">
    <source>
        <dbReference type="ARBA" id="ARBA00004173"/>
    </source>
</evidence>
<keyword evidence="8" id="KW-0249">Electron transport</keyword>
<dbReference type="PANTHER" id="PTHR13344">
    <property type="entry name" value="NADH-UBIQUINONE OXIDOREDUCTASE"/>
    <property type="match status" value="1"/>
</dbReference>
<name>A0A915HMW3_ROMCU</name>
<evidence type="ECO:0000256" key="11">
    <source>
        <dbReference type="RuleBase" id="RU364104"/>
    </source>
</evidence>
<dbReference type="OMA" id="FRTHWQC"/>
<accession>A0A915HMW3</accession>
<evidence type="ECO:0000256" key="1">
    <source>
        <dbReference type="ARBA" id="ARBA00003195"/>
    </source>
</evidence>
<evidence type="ECO:0000256" key="9">
    <source>
        <dbReference type="ARBA" id="ARBA00023128"/>
    </source>
</evidence>
<dbReference type="WBParaSite" id="nRc.2.0.1.t02851-RA">
    <property type="protein sequence ID" value="nRc.2.0.1.t02851-RA"/>
    <property type="gene ID" value="nRc.2.0.1.g02851"/>
</dbReference>
<keyword evidence="10" id="KW-1015">Disulfide bond</keyword>
<keyword evidence="7" id="KW-0677">Repeat</keyword>
<keyword evidence="5" id="KW-0813">Transport</keyword>
<reference evidence="13" key="1">
    <citation type="submission" date="2022-11" db="UniProtKB">
        <authorList>
            <consortium name="WormBaseParasite"/>
        </authorList>
    </citation>
    <scope>IDENTIFICATION</scope>
</reference>
<evidence type="ECO:0000256" key="3">
    <source>
        <dbReference type="ARBA" id="ARBA00007347"/>
    </source>
</evidence>
<evidence type="ECO:0000313" key="13">
    <source>
        <dbReference type="WBParaSite" id="nRc.2.0.1.t02851-RA"/>
    </source>
</evidence>
<comment type="subcellular location">
    <subcellularLocation>
        <location evidence="2 11">Mitochondrion</location>
    </subcellularLocation>
</comment>
<evidence type="ECO:0000256" key="7">
    <source>
        <dbReference type="ARBA" id="ARBA00022737"/>
    </source>
</evidence>
<comment type="function">
    <text evidence="1">Accessory subunit of the mitochondrial membrane respiratory chain NADH dehydrogenase (Complex I), that is believed not to be involved in catalysis. Complex I functions in the transfer of electrons from NADH to the respiratory chain. The immediate electron acceptor for the enzyme is believed to be ubiquinone.</text>
</comment>
<evidence type="ECO:0000313" key="12">
    <source>
        <dbReference type="Proteomes" id="UP000887565"/>
    </source>
</evidence>
<comment type="similarity">
    <text evidence="3 11">Belongs to the CMC family.</text>
</comment>
<evidence type="ECO:0000256" key="5">
    <source>
        <dbReference type="ARBA" id="ARBA00022448"/>
    </source>
</evidence>
<dbReference type="GO" id="GO:0006120">
    <property type="term" value="P:mitochondrial electron transport, NADH to ubiquinone"/>
    <property type="evidence" value="ECO:0007669"/>
    <property type="project" value="InterPro"/>
</dbReference>
<evidence type="ECO:0000256" key="8">
    <source>
        <dbReference type="ARBA" id="ARBA00022982"/>
    </source>
</evidence>